<dbReference type="Proteomes" id="UP000288805">
    <property type="component" value="Unassembled WGS sequence"/>
</dbReference>
<protein>
    <submittedName>
        <fullName evidence="1">Pentatricopeptide repeat-containing protein</fullName>
    </submittedName>
</protein>
<gene>
    <name evidence="1" type="primary">PCMP-H21_1</name>
    <name evidence="1" type="ORF">CK203_005558</name>
</gene>
<comment type="caution">
    <text evidence="1">The sequence shown here is derived from an EMBL/GenBank/DDBJ whole genome shotgun (WGS) entry which is preliminary data.</text>
</comment>
<dbReference type="AlphaFoldDB" id="A0A438K4G3"/>
<dbReference type="EMBL" id="QGNW01000017">
    <property type="protein sequence ID" value="RVX16104.1"/>
    <property type="molecule type" value="Genomic_DNA"/>
</dbReference>
<proteinExistence type="predicted"/>
<name>A0A438K4G3_VITVI</name>
<evidence type="ECO:0000313" key="1">
    <source>
        <dbReference type="EMBL" id="RVX16104.1"/>
    </source>
</evidence>
<organism evidence="1 2">
    <name type="scientific">Vitis vinifera</name>
    <name type="common">Grape</name>
    <dbReference type="NCBI Taxonomy" id="29760"/>
    <lineage>
        <taxon>Eukaryota</taxon>
        <taxon>Viridiplantae</taxon>
        <taxon>Streptophyta</taxon>
        <taxon>Embryophyta</taxon>
        <taxon>Tracheophyta</taxon>
        <taxon>Spermatophyta</taxon>
        <taxon>Magnoliopsida</taxon>
        <taxon>eudicotyledons</taxon>
        <taxon>Gunneridae</taxon>
        <taxon>Pentapetalae</taxon>
        <taxon>rosids</taxon>
        <taxon>Vitales</taxon>
        <taxon>Vitaceae</taxon>
        <taxon>Viteae</taxon>
        <taxon>Vitis</taxon>
    </lineage>
</organism>
<reference evidence="1 2" key="1">
    <citation type="journal article" date="2018" name="PLoS Genet.">
        <title>Population sequencing reveals clonal diversity and ancestral inbreeding in the grapevine cultivar Chardonnay.</title>
        <authorList>
            <person name="Roach M.J."/>
            <person name="Johnson D.L."/>
            <person name="Bohlmann J."/>
            <person name="van Vuuren H.J."/>
            <person name="Jones S.J."/>
            <person name="Pretorius I.S."/>
            <person name="Schmidt S.A."/>
            <person name="Borneman A.R."/>
        </authorList>
    </citation>
    <scope>NUCLEOTIDE SEQUENCE [LARGE SCALE GENOMIC DNA]</scope>
    <source>
        <strain evidence="2">cv. Chardonnay</strain>
        <tissue evidence="1">Leaf</tissue>
    </source>
</reference>
<sequence>MSLSAQALALLDSVQHTIFNCLNSTTASLSQTRQAHAHILKTGLFNDTHLATKLLSHYANNMCFADATLVLDLVPEPNVFSFSTLIYAFSKFHQIPSRTFYFFSDAHPRPHA</sequence>
<accession>A0A438K4G3</accession>
<evidence type="ECO:0000313" key="2">
    <source>
        <dbReference type="Proteomes" id="UP000288805"/>
    </source>
</evidence>